<reference evidence="3 4" key="1">
    <citation type="submission" date="2016-03" db="EMBL/GenBank/DDBJ databases">
        <authorList>
            <person name="Ploux O."/>
        </authorList>
    </citation>
    <scope>NUCLEOTIDE SEQUENCE [LARGE SCALE GENOMIC DNA]</scope>
    <source>
        <strain evidence="3 4">UAMH 11012</strain>
    </source>
</reference>
<dbReference type="OrthoDB" id="3200163at2759"/>
<gene>
    <name evidence="3" type="ORF">PAC_16857</name>
</gene>
<dbReference type="InterPro" id="IPR002110">
    <property type="entry name" value="Ankyrin_rpt"/>
</dbReference>
<evidence type="ECO:0000256" key="1">
    <source>
        <dbReference type="PROSITE-ProRule" id="PRU00023"/>
    </source>
</evidence>
<dbReference type="EMBL" id="FJOG01000041">
    <property type="protein sequence ID" value="CZR66958.1"/>
    <property type="molecule type" value="Genomic_DNA"/>
</dbReference>
<dbReference type="PROSITE" id="PS50088">
    <property type="entry name" value="ANK_REPEAT"/>
    <property type="match status" value="1"/>
</dbReference>
<keyword evidence="4" id="KW-1185">Reference proteome</keyword>
<dbReference type="SUPFAM" id="SSF48403">
    <property type="entry name" value="Ankyrin repeat"/>
    <property type="match status" value="1"/>
</dbReference>
<proteinExistence type="predicted"/>
<feature type="region of interest" description="Disordered" evidence="2">
    <location>
        <begin position="145"/>
        <end position="183"/>
    </location>
</feature>
<name>A0A1L7XPR3_9HELO</name>
<protein>
    <submittedName>
        <fullName evidence="3">Uncharacterized protein</fullName>
    </submittedName>
</protein>
<sequence length="618" mass="70051">MAEVGLIASGMGIASLGIQIGSGIIKLKQLWDDVKDAPEEIQYLLEEIDMCSQVLSAVDDDDLPPSATKSLELCLRVARLLKATVEELEASLAKRKRLGGFKCVLKRGAIDKLRERLKSIQTRRYEQILVHGGELRQQIEDLKVTRSQPANTKSSSSLQQISSTSSSGIVAPTKERADSVQSLSPTQLRYKELGGRSRKPTNASIRQKARLARLQTPKWLWYHARALELCCLKVPSGWDFSIRLYNVIPWDSEIFDYACVGNVEGIQKLFQEGKASLFDRCNYDGFTLLDFAASTLQTDTCRFLINQGADPSASHMRSSLEVALCGASPLYQVRPGTLTDLCHLLSENIEIEDPFETEVYFIANLECLLWLLETSQCPYLSRTAEDVALFVIRIVPQLNPNEQGAAATFLLNGRDLDAVKDVSNQDGETLISRMAWHLGQYYSQKWPYLWRGTKWVKVADLPPRPVHLLALIADLIKSGSDVTSPNEVSWVDTTEYYTNLLRIAAAVFVDINWDPIPPLMSWLKVLRECGIDLVAYGLQEKQIHRTFNVRKSWWPGGVLARNFDWRIVVEHRLIGFDYGPEPDDWRFWFTTELEPYFLDFWDMLDHPERAMPGAWDDL</sequence>
<dbReference type="Gene3D" id="1.25.40.20">
    <property type="entry name" value="Ankyrin repeat-containing domain"/>
    <property type="match status" value="1"/>
</dbReference>
<accession>A0A1L7XPR3</accession>
<dbReference type="InterPro" id="IPR036770">
    <property type="entry name" value="Ankyrin_rpt-contain_sf"/>
</dbReference>
<evidence type="ECO:0000313" key="3">
    <source>
        <dbReference type="EMBL" id="CZR66958.1"/>
    </source>
</evidence>
<evidence type="ECO:0000313" key="4">
    <source>
        <dbReference type="Proteomes" id="UP000184330"/>
    </source>
</evidence>
<feature type="compositionally biased region" description="Low complexity" evidence="2">
    <location>
        <begin position="154"/>
        <end position="167"/>
    </location>
</feature>
<feature type="repeat" description="ANK" evidence="1">
    <location>
        <begin position="284"/>
        <end position="316"/>
    </location>
</feature>
<dbReference type="AlphaFoldDB" id="A0A1L7XPR3"/>
<keyword evidence="1" id="KW-0040">ANK repeat</keyword>
<dbReference type="STRING" id="576137.A0A1L7XPR3"/>
<dbReference type="Proteomes" id="UP000184330">
    <property type="component" value="Unassembled WGS sequence"/>
</dbReference>
<organism evidence="3 4">
    <name type="scientific">Phialocephala subalpina</name>
    <dbReference type="NCBI Taxonomy" id="576137"/>
    <lineage>
        <taxon>Eukaryota</taxon>
        <taxon>Fungi</taxon>
        <taxon>Dikarya</taxon>
        <taxon>Ascomycota</taxon>
        <taxon>Pezizomycotina</taxon>
        <taxon>Leotiomycetes</taxon>
        <taxon>Helotiales</taxon>
        <taxon>Mollisiaceae</taxon>
        <taxon>Phialocephala</taxon>
        <taxon>Phialocephala fortinii species complex</taxon>
    </lineage>
</organism>
<evidence type="ECO:0000256" key="2">
    <source>
        <dbReference type="SAM" id="MobiDB-lite"/>
    </source>
</evidence>